<evidence type="ECO:0000313" key="2">
    <source>
        <dbReference type="Proteomes" id="UP001058381"/>
    </source>
</evidence>
<dbReference type="RefSeq" id="WP_081280600.1">
    <property type="nucleotide sequence ID" value="NZ_CP094827.1"/>
</dbReference>
<sequence length="96" mass="10564">MSMVGFKEDLLASLKGCEFELSNFKNGDFGDLQRVEVQGFNKLGTVEFWSLGWVGIDLVDCVSGTQEMSLLLSPDQRDLVGGELRRFAALMTGAKI</sequence>
<accession>A0A9Q9MPZ4</accession>
<dbReference type="EMBL" id="CP096142">
    <property type="protein sequence ID" value="UXA65727.1"/>
    <property type="molecule type" value="Genomic_DNA"/>
</dbReference>
<protein>
    <submittedName>
        <fullName evidence="1">Uncharacterized protein</fullName>
    </submittedName>
</protein>
<reference evidence="1" key="1">
    <citation type="submission" date="2022-04" db="EMBL/GenBank/DDBJ databases">
        <title>Xanthomonas prunicola pv. tritici, a pathogen causing a previously unreported foliar disease of wheat.</title>
        <authorList>
            <person name="Clavijo F."/>
            <person name="Curland R.D."/>
            <person name="Dill-Macky R."/>
            <person name="Pereyra S."/>
            <person name="Roman-Reyna V."/>
            <person name="Siri M.I."/>
        </authorList>
    </citation>
    <scope>NUCLEOTIDE SEQUENCE</scope>
    <source>
        <strain evidence="1">CIX249</strain>
    </source>
</reference>
<dbReference type="AlphaFoldDB" id="A0A9Q9MPZ4"/>
<proteinExistence type="predicted"/>
<gene>
    <name evidence="1" type="ORF">M0D43_01335</name>
</gene>
<organism evidence="1 2">
    <name type="scientific">Xanthomonas prunicola</name>
    <dbReference type="NCBI Taxonomy" id="2053930"/>
    <lineage>
        <taxon>Bacteria</taxon>
        <taxon>Pseudomonadati</taxon>
        <taxon>Pseudomonadota</taxon>
        <taxon>Gammaproteobacteria</taxon>
        <taxon>Lysobacterales</taxon>
        <taxon>Lysobacteraceae</taxon>
        <taxon>Xanthomonas</taxon>
    </lineage>
</organism>
<evidence type="ECO:0000313" key="1">
    <source>
        <dbReference type="EMBL" id="UXA65727.1"/>
    </source>
</evidence>
<name>A0A9Q9MPZ4_9XANT</name>
<dbReference type="Proteomes" id="UP001058381">
    <property type="component" value="Chromosome"/>
</dbReference>
<dbReference type="GeneID" id="75149951"/>